<dbReference type="EMBL" id="KZ999032">
    <property type="protein sequence ID" value="RKO85485.1"/>
    <property type="molecule type" value="Genomic_DNA"/>
</dbReference>
<proteinExistence type="predicted"/>
<sequence>MIDLLCSHFGPNASWAQEARQSIWRPSSNFTQHRRPLRDLAFGARELFIDSEPGVGIGRILALQWEAGKLKARSRNCAAHQAHYPTVPPLAHCCAALFPVEPDAPANYQHSHTSIWGGCGFGAVEKYVVGRPIEKSLFDEPGVIPDAVRERQKNWVVAVYELLEWCDFVDSRP</sequence>
<dbReference type="AlphaFoldDB" id="A0A4P9W2A1"/>
<keyword evidence="2" id="KW-1185">Reference proteome</keyword>
<evidence type="ECO:0000313" key="2">
    <source>
        <dbReference type="Proteomes" id="UP000269721"/>
    </source>
</evidence>
<reference evidence="2" key="1">
    <citation type="journal article" date="2018" name="Nat. Microbiol.">
        <title>Leveraging single-cell genomics to expand the fungal tree of life.</title>
        <authorList>
            <person name="Ahrendt S.R."/>
            <person name="Quandt C.A."/>
            <person name="Ciobanu D."/>
            <person name="Clum A."/>
            <person name="Salamov A."/>
            <person name="Andreopoulos B."/>
            <person name="Cheng J.F."/>
            <person name="Woyke T."/>
            <person name="Pelin A."/>
            <person name="Henrissat B."/>
            <person name="Reynolds N.K."/>
            <person name="Benny G.L."/>
            <person name="Smith M.E."/>
            <person name="James T.Y."/>
            <person name="Grigoriev I.V."/>
        </authorList>
    </citation>
    <scope>NUCLEOTIDE SEQUENCE [LARGE SCALE GENOMIC DNA]</scope>
</reference>
<name>A0A4P9W2A1_9FUNG</name>
<dbReference type="Proteomes" id="UP000269721">
    <property type="component" value="Unassembled WGS sequence"/>
</dbReference>
<gene>
    <name evidence="1" type="ORF">BDK51DRAFT_32339</name>
</gene>
<protein>
    <submittedName>
        <fullName evidence="1">Uncharacterized protein</fullName>
    </submittedName>
</protein>
<evidence type="ECO:0000313" key="1">
    <source>
        <dbReference type="EMBL" id="RKO85485.1"/>
    </source>
</evidence>
<accession>A0A4P9W2A1</accession>
<organism evidence="1 2">
    <name type="scientific">Blyttiomyces helicus</name>
    <dbReference type="NCBI Taxonomy" id="388810"/>
    <lineage>
        <taxon>Eukaryota</taxon>
        <taxon>Fungi</taxon>
        <taxon>Fungi incertae sedis</taxon>
        <taxon>Chytridiomycota</taxon>
        <taxon>Chytridiomycota incertae sedis</taxon>
        <taxon>Chytridiomycetes</taxon>
        <taxon>Chytridiomycetes incertae sedis</taxon>
        <taxon>Blyttiomyces</taxon>
    </lineage>
</organism>